<protein>
    <submittedName>
        <fullName evidence="5">Translation initiation factor 1A/IF-1</fullName>
    </submittedName>
</protein>
<feature type="domain" description="S1-like" evidence="4">
    <location>
        <begin position="26"/>
        <end position="91"/>
    </location>
</feature>
<dbReference type="PANTHER" id="PTHR21641:SF0">
    <property type="entry name" value="RNA-BINDING PROTEIN EIF1AD-RELATED"/>
    <property type="match status" value="1"/>
</dbReference>
<dbReference type="Pfam" id="PF01176">
    <property type="entry name" value="eIF-1a"/>
    <property type="match status" value="1"/>
</dbReference>
<name>A0A9P6KTY4_9PLEO</name>
<dbReference type="PANTHER" id="PTHR21641">
    <property type="entry name" value="TRANSLATION INITIATION FACTOR-RELATED"/>
    <property type="match status" value="1"/>
</dbReference>
<comment type="similarity">
    <text evidence="1">Belongs to the EIF1AD family.</text>
</comment>
<keyword evidence="2" id="KW-0694">RNA-binding</keyword>
<evidence type="ECO:0000313" key="6">
    <source>
        <dbReference type="Proteomes" id="UP000756921"/>
    </source>
</evidence>
<dbReference type="OrthoDB" id="1738325at2759"/>
<dbReference type="SMART" id="SM00652">
    <property type="entry name" value="eIF1a"/>
    <property type="match status" value="1"/>
</dbReference>
<dbReference type="Gene3D" id="2.40.50.140">
    <property type="entry name" value="Nucleic acid-binding proteins"/>
    <property type="match status" value="1"/>
</dbReference>
<dbReference type="GO" id="GO:0005634">
    <property type="term" value="C:nucleus"/>
    <property type="evidence" value="ECO:0007669"/>
    <property type="project" value="TreeGrafter"/>
</dbReference>
<gene>
    <name evidence="5" type="ORF">PMIN01_01992</name>
</gene>
<accession>A0A9P6KTY4</accession>
<evidence type="ECO:0000256" key="2">
    <source>
        <dbReference type="ARBA" id="ARBA00022884"/>
    </source>
</evidence>
<dbReference type="InterPro" id="IPR039294">
    <property type="entry name" value="EIF1AD"/>
</dbReference>
<dbReference type="Proteomes" id="UP000756921">
    <property type="component" value="Unassembled WGS sequence"/>
</dbReference>
<evidence type="ECO:0000256" key="3">
    <source>
        <dbReference type="SAM" id="MobiDB-lite"/>
    </source>
</evidence>
<evidence type="ECO:0000259" key="4">
    <source>
        <dbReference type="Pfam" id="PF01176"/>
    </source>
</evidence>
<dbReference type="GO" id="GO:0003743">
    <property type="term" value="F:translation initiation factor activity"/>
    <property type="evidence" value="ECO:0007669"/>
    <property type="project" value="UniProtKB-KW"/>
</dbReference>
<proteinExistence type="inferred from homology"/>
<dbReference type="InterPro" id="IPR012340">
    <property type="entry name" value="NA-bd_OB-fold"/>
</dbReference>
<dbReference type="EMBL" id="WJXW01000002">
    <property type="protein sequence ID" value="KAF9739358.1"/>
    <property type="molecule type" value="Genomic_DNA"/>
</dbReference>
<organism evidence="5 6">
    <name type="scientific">Paraphaeosphaeria minitans</name>
    <dbReference type="NCBI Taxonomy" id="565426"/>
    <lineage>
        <taxon>Eukaryota</taxon>
        <taxon>Fungi</taxon>
        <taxon>Dikarya</taxon>
        <taxon>Ascomycota</taxon>
        <taxon>Pezizomycotina</taxon>
        <taxon>Dothideomycetes</taxon>
        <taxon>Pleosporomycetidae</taxon>
        <taxon>Pleosporales</taxon>
        <taxon>Massarineae</taxon>
        <taxon>Didymosphaeriaceae</taxon>
        <taxon>Paraphaeosphaeria</taxon>
    </lineage>
</organism>
<dbReference type="AlphaFoldDB" id="A0A9P6KTY4"/>
<evidence type="ECO:0000256" key="1">
    <source>
        <dbReference type="ARBA" id="ARBA00007340"/>
    </source>
</evidence>
<dbReference type="SUPFAM" id="SSF50249">
    <property type="entry name" value="Nucleic acid-binding proteins"/>
    <property type="match status" value="1"/>
</dbReference>
<feature type="region of interest" description="Disordered" evidence="3">
    <location>
        <begin position="135"/>
        <end position="163"/>
    </location>
</feature>
<evidence type="ECO:0000313" key="5">
    <source>
        <dbReference type="EMBL" id="KAF9739358.1"/>
    </source>
</evidence>
<comment type="caution">
    <text evidence="5">The sequence shown here is derived from an EMBL/GenBank/DDBJ whole genome shotgun (WGS) entry which is preliminary data.</text>
</comment>
<dbReference type="InterPro" id="IPR001253">
    <property type="entry name" value="TIF_eIF-1A"/>
</dbReference>
<reference evidence="5" key="1">
    <citation type="journal article" date="2020" name="Mol. Plant Microbe Interact.">
        <title>Genome Sequence of the Biocontrol Agent Coniothyrium minitans strain Conio (IMI 134523).</title>
        <authorList>
            <person name="Patel D."/>
            <person name="Shittu T.A."/>
            <person name="Baroncelli R."/>
            <person name="Muthumeenakshi S."/>
            <person name="Osborne T.H."/>
            <person name="Janganan T.K."/>
            <person name="Sreenivasaprasad S."/>
        </authorList>
    </citation>
    <scope>NUCLEOTIDE SEQUENCE</scope>
    <source>
        <strain evidence="5">Conio</strain>
    </source>
</reference>
<keyword evidence="6" id="KW-1185">Reference proteome</keyword>
<keyword evidence="5" id="KW-0396">Initiation factor</keyword>
<dbReference type="GO" id="GO:0003723">
    <property type="term" value="F:RNA binding"/>
    <property type="evidence" value="ECO:0007669"/>
    <property type="project" value="UniProtKB-KW"/>
</dbReference>
<keyword evidence="5" id="KW-0648">Protein biosynthesis</keyword>
<sequence length="163" mass="18711">MPRPKRQLHATVEETLTPPDTLTATQVIARITTGAGNNLYNAQLPNRKPVLVELEPKFRSTIWIKRGSYVLVDAQTLADRDNKIDGEIVNVVRDEKAWRKMGYWYVYTLRYAKKRGYMVRKGTVLLIQHRPKEFAKKSSYGEDSDEEESTVGKLPPSDSEDEE</sequence>
<dbReference type="InterPro" id="IPR006196">
    <property type="entry name" value="RNA-binding_domain_S1_IF1"/>
</dbReference>